<dbReference type="PANTHER" id="PTHR43736">
    <property type="entry name" value="ADP-RIBOSE PYROPHOSPHATASE"/>
    <property type="match status" value="1"/>
</dbReference>
<protein>
    <submittedName>
        <fullName evidence="3">NUDIX domain-containing protein</fullName>
    </submittedName>
</protein>
<keyword evidence="4" id="KW-1185">Reference proteome</keyword>
<keyword evidence="1" id="KW-0378">Hydrolase</keyword>
<dbReference type="PROSITE" id="PS51462">
    <property type="entry name" value="NUDIX"/>
    <property type="match status" value="1"/>
</dbReference>
<dbReference type="RefSeq" id="WP_166576858.1">
    <property type="nucleotide sequence ID" value="NZ_JASHIF010000026.1"/>
</dbReference>
<dbReference type="InterPro" id="IPR000086">
    <property type="entry name" value="NUDIX_hydrolase_dom"/>
</dbReference>
<sequence length="158" mass="18280">MEGLKRVAVICILRNQTNFLLLKRFNEPLKGLYVPVGGKVDPYENPKDAAIREVSEEAGLSLDSMRFCGTLVETSPSKYNWMSFIYEAEVDYFEPPICNEGILEWHDFTNIDSFPTPETDFFIYQYVLKKKPFAFNAVYTEKVELISMIEEIENVKIV</sequence>
<name>A0ABT6YFF0_9BACT</name>
<dbReference type="Gene3D" id="3.90.79.10">
    <property type="entry name" value="Nucleoside Triphosphate Pyrophosphohydrolase"/>
    <property type="match status" value="1"/>
</dbReference>
<evidence type="ECO:0000259" key="2">
    <source>
        <dbReference type="PROSITE" id="PS51462"/>
    </source>
</evidence>
<proteinExistence type="predicted"/>
<evidence type="ECO:0000313" key="4">
    <source>
        <dbReference type="Proteomes" id="UP001236507"/>
    </source>
</evidence>
<dbReference type="CDD" id="cd18886">
    <property type="entry name" value="NUDIX_MutT_Nudt1"/>
    <property type="match status" value="1"/>
</dbReference>
<accession>A0ABT6YFF0</accession>
<comment type="caution">
    <text evidence="3">The sequence shown here is derived from an EMBL/GenBank/DDBJ whole genome shotgun (WGS) entry which is preliminary data.</text>
</comment>
<feature type="domain" description="Nudix hydrolase" evidence="2">
    <location>
        <begin position="4"/>
        <end position="129"/>
    </location>
</feature>
<reference evidence="3 4" key="1">
    <citation type="submission" date="2023-05" db="EMBL/GenBank/DDBJ databases">
        <title>Novel species of genus Flectobacillus isolated from stream in China.</title>
        <authorList>
            <person name="Lu H."/>
        </authorList>
    </citation>
    <scope>NUCLEOTIDE SEQUENCE [LARGE SCALE GENOMIC DNA]</scope>
    <source>
        <strain evidence="3 4">KCTC 42575</strain>
    </source>
</reference>
<organism evidence="3 4">
    <name type="scientific">Flectobacillus roseus</name>
    <dbReference type="NCBI Taxonomy" id="502259"/>
    <lineage>
        <taxon>Bacteria</taxon>
        <taxon>Pseudomonadati</taxon>
        <taxon>Bacteroidota</taxon>
        <taxon>Cytophagia</taxon>
        <taxon>Cytophagales</taxon>
        <taxon>Flectobacillaceae</taxon>
        <taxon>Flectobacillus</taxon>
    </lineage>
</organism>
<dbReference type="PROSITE" id="PS00893">
    <property type="entry name" value="NUDIX_BOX"/>
    <property type="match status" value="1"/>
</dbReference>
<dbReference type="Proteomes" id="UP001236507">
    <property type="component" value="Unassembled WGS sequence"/>
</dbReference>
<dbReference type="InterPro" id="IPR015797">
    <property type="entry name" value="NUDIX_hydrolase-like_dom_sf"/>
</dbReference>
<dbReference type="EMBL" id="JASHIF010000026">
    <property type="protein sequence ID" value="MDI9862152.1"/>
    <property type="molecule type" value="Genomic_DNA"/>
</dbReference>
<dbReference type="SUPFAM" id="SSF55811">
    <property type="entry name" value="Nudix"/>
    <property type="match status" value="1"/>
</dbReference>
<dbReference type="InterPro" id="IPR020084">
    <property type="entry name" value="NUDIX_hydrolase_CS"/>
</dbReference>
<gene>
    <name evidence="3" type="ORF">QM524_23210</name>
</gene>
<evidence type="ECO:0000313" key="3">
    <source>
        <dbReference type="EMBL" id="MDI9862152.1"/>
    </source>
</evidence>
<dbReference type="PANTHER" id="PTHR43736:SF1">
    <property type="entry name" value="DIHYDRONEOPTERIN TRIPHOSPHATE DIPHOSPHATASE"/>
    <property type="match status" value="1"/>
</dbReference>
<dbReference type="Pfam" id="PF00293">
    <property type="entry name" value="NUDIX"/>
    <property type="match status" value="1"/>
</dbReference>
<evidence type="ECO:0000256" key="1">
    <source>
        <dbReference type="ARBA" id="ARBA00022801"/>
    </source>
</evidence>